<sequence length="206" mass="23167">MLRRRANDHLVVLSARGYTRGMPYAPQGTIQDFTSSPRHTKLAEMQRDLDVRAGRSPTGLYAGPTITTAEGARPLFPNITKDGSSTFRPSMSKGPTRRDFEMPALGDRFQMDMRVDPAYAELPEHVVAAKQSMLTMQSDAYGESIRGVVPPPPPLDPEAPKAYTAPRIQLDTTWWVLMWLFASLLYFWRRSESELRDEQDGCAAYV</sequence>
<evidence type="ECO:0000313" key="2">
    <source>
        <dbReference type="EMBL" id="EPY24060.1"/>
    </source>
</evidence>
<name>S9VLE6_9TRYP</name>
<reference evidence="2 3" key="1">
    <citation type="journal article" date="2013" name="PLoS ONE">
        <title>Predicting the Proteins of Angomonas deanei, Strigomonas culicis and Their Respective Endosymbionts Reveals New Aspects of the Trypanosomatidae Family.</title>
        <authorList>
            <person name="Motta M.C."/>
            <person name="Martins A.C."/>
            <person name="de Souza S.S."/>
            <person name="Catta-Preta C.M."/>
            <person name="Silva R."/>
            <person name="Klein C.C."/>
            <person name="de Almeida L.G."/>
            <person name="de Lima Cunha O."/>
            <person name="Ciapina L.P."/>
            <person name="Brocchi M."/>
            <person name="Colabardini A.C."/>
            <person name="de Araujo Lima B."/>
            <person name="Machado C.R."/>
            <person name="de Almeida Soares C.M."/>
            <person name="Probst C.M."/>
            <person name="de Menezes C.B."/>
            <person name="Thompson C.E."/>
            <person name="Bartholomeu D.C."/>
            <person name="Gradia D.F."/>
            <person name="Pavoni D.P."/>
            <person name="Grisard E.C."/>
            <person name="Fantinatti-Garboggini F."/>
            <person name="Marchini F.K."/>
            <person name="Rodrigues-Luiz G.F."/>
            <person name="Wagner G."/>
            <person name="Goldman G.H."/>
            <person name="Fietto J.L."/>
            <person name="Elias M.C."/>
            <person name="Goldman M.H."/>
            <person name="Sagot M.F."/>
            <person name="Pereira M."/>
            <person name="Stoco P.H."/>
            <person name="de Mendonca-Neto R.P."/>
            <person name="Teixeira S.M."/>
            <person name="Maciel T.E."/>
            <person name="de Oliveira Mendes T.A."/>
            <person name="Urmenyi T.P."/>
            <person name="de Souza W."/>
            <person name="Schenkman S."/>
            <person name="de Vasconcelos A.T."/>
        </authorList>
    </citation>
    <scope>NUCLEOTIDE SEQUENCE [LARGE SCALE GENOMIC DNA]</scope>
</reference>
<keyword evidence="3" id="KW-1185">Reference proteome</keyword>
<gene>
    <name evidence="2" type="ORF">STCU_07342</name>
</gene>
<feature type="region of interest" description="Disordered" evidence="1">
    <location>
        <begin position="74"/>
        <end position="100"/>
    </location>
</feature>
<dbReference type="Proteomes" id="UP000015354">
    <property type="component" value="Unassembled WGS sequence"/>
</dbReference>
<organism evidence="2 3">
    <name type="scientific">Strigomonas culicis</name>
    <dbReference type="NCBI Taxonomy" id="28005"/>
    <lineage>
        <taxon>Eukaryota</taxon>
        <taxon>Discoba</taxon>
        <taxon>Euglenozoa</taxon>
        <taxon>Kinetoplastea</taxon>
        <taxon>Metakinetoplastina</taxon>
        <taxon>Trypanosomatida</taxon>
        <taxon>Trypanosomatidae</taxon>
        <taxon>Strigomonadinae</taxon>
        <taxon>Strigomonas</taxon>
    </lineage>
</organism>
<comment type="caution">
    <text evidence="2">The sequence shown here is derived from an EMBL/GenBank/DDBJ whole genome shotgun (WGS) entry which is preliminary data.</text>
</comment>
<evidence type="ECO:0000313" key="3">
    <source>
        <dbReference type="Proteomes" id="UP000015354"/>
    </source>
</evidence>
<accession>S9VLE6</accession>
<dbReference type="AlphaFoldDB" id="S9VLE6"/>
<dbReference type="EMBL" id="ATMH01007342">
    <property type="protein sequence ID" value="EPY24060.1"/>
    <property type="molecule type" value="Genomic_DNA"/>
</dbReference>
<dbReference type="OrthoDB" id="276446at2759"/>
<evidence type="ECO:0000256" key="1">
    <source>
        <dbReference type="SAM" id="MobiDB-lite"/>
    </source>
</evidence>
<protein>
    <submittedName>
        <fullName evidence="2">Uncharacterized protein</fullName>
    </submittedName>
</protein>
<proteinExistence type="predicted"/>